<name>E6PJZ3_9ZZZZ</name>
<proteinExistence type="predicted"/>
<dbReference type="EMBL" id="CABM01000002">
    <property type="protein sequence ID" value="CBH95221.1"/>
    <property type="molecule type" value="Genomic_DNA"/>
</dbReference>
<protein>
    <submittedName>
        <fullName evidence="3">Putative helicase</fullName>
    </submittedName>
</protein>
<dbReference type="InterPro" id="IPR003593">
    <property type="entry name" value="AAA+_ATPase"/>
</dbReference>
<dbReference type="SUPFAM" id="SSF52540">
    <property type="entry name" value="P-loop containing nucleoside triphosphate hydrolases"/>
    <property type="match status" value="1"/>
</dbReference>
<keyword evidence="3" id="KW-0547">Nucleotide-binding</keyword>
<dbReference type="InterPro" id="IPR027417">
    <property type="entry name" value="P-loop_NTPase"/>
</dbReference>
<keyword evidence="3" id="KW-0347">Helicase</keyword>
<dbReference type="Gene3D" id="3.40.50.300">
    <property type="entry name" value="P-loop containing nucleotide triphosphate hydrolases"/>
    <property type="match status" value="1"/>
</dbReference>
<feature type="domain" description="AAA+ ATPase" evidence="2">
    <location>
        <begin position="337"/>
        <end position="509"/>
    </location>
</feature>
<evidence type="ECO:0000313" key="3">
    <source>
        <dbReference type="EMBL" id="CBH95221.1"/>
    </source>
</evidence>
<organism evidence="3">
    <name type="scientific">mine drainage metagenome</name>
    <dbReference type="NCBI Taxonomy" id="410659"/>
    <lineage>
        <taxon>unclassified sequences</taxon>
        <taxon>metagenomes</taxon>
        <taxon>ecological metagenomes</taxon>
    </lineage>
</organism>
<feature type="compositionally biased region" description="Low complexity" evidence="1">
    <location>
        <begin position="95"/>
        <end position="109"/>
    </location>
</feature>
<gene>
    <name evidence="3" type="ORF">CARN2_0608</name>
</gene>
<dbReference type="Pfam" id="PF08707">
    <property type="entry name" value="PriCT_2"/>
    <property type="match status" value="1"/>
</dbReference>
<dbReference type="AlphaFoldDB" id="E6PJZ3"/>
<evidence type="ECO:0000259" key="2">
    <source>
        <dbReference type="SMART" id="SM00382"/>
    </source>
</evidence>
<accession>E6PJZ3</accession>
<dbReference type="GO" id="GO:0004386">
    <property type="term" value="F:helicase activity"/>
    <property type="evidence" value="ECO:0007669"/>
    <property type="project" value="UniProtKB-KW"/>
</dbReference>
<evidence type="ECO:0000256" key="1">
    <source>
        <dbReference type="SAM" id="MobiDB-lite"/>
    </source>
</evidence>
<dbReference type="Pfam" id="PF13481">
    <property type="entry name" value="AAA_25"/>
    <property type="match status" value="1"/>
</dbReference>
<reference evidence="3" key="1">
    <citation type="submission" date="2009-10" db="EMBL/GenBank/DDBJ databases">
        <title>Diversity of trophic interactions inside an arsenic-rich microbial ecosystem.</title>
        <authorList>
            <person name="Bertin P.N."/>
            <person name="Heinrich-Salmeron A."/>
            <person name="Pelletier E."/>
            <person name="Goulhen-Chollet F."/>
            <person name="Arsene-Ploetze F."/>
            <person name="Gallien S."/>
            <person name="Calteau A."/>
            <person name="Vallenet D."/>
            <person name="Casiot C."/>
            <person name="Chane-Woon-Ming B."/>
            <person name="Giloteaux L."/>
            <person name="Barakat M."/>
            <person name="Bonnefoy V."/>
            <person name="Bruneel O."/>
            <person name="Chandler M."/>
            <person name="Cleiss J."/>
            <person name="Duran R."/>
            <person name="Elbaz-Poulichet F."/>
            <person name="Fonknechten N."/>
            <person name="Lauga B."/>
            <person name="Mornico D."/>
            <person name="Ortet P."/>
            <person name="Schaeffer C."/>
            <person name="Siguier P."/>
            <person name="Alexander Thil Smith A."/>
            <person name="Van Dorsselaer A."/>
            <person name="Weissenbach J."/>
            <person name="Medigue C."/>
            <person name="Le Paslier D."/>
        </authorList>
    </citation>
    <scope>NUCLEOTIDE SEQUENCE</scope>
</reference>
<keyword evidence="3" id="KW-0378">Hydrolase</keyword>
<sequence length="648" mass="68685">MMNGHDIERARAALHAIPPDLSREDWTRAGMAAKAAGLALEDFTDWSANGGNFAGPKDCASVWQSFKGDGIGPGTLFHLAFSHGWKDTARKQRQPRQATQRQAKPQRAQPDAAGIWDACEPASPPHGYITAKRGNAEGLRQVPAGSSLRIAGHDVTGWLVLPCRTLAGELQTLQFIPPPGAGKKLNLAGASFGDGLHIVGELADAACCYVVEGIGQAWACWQATGQPAAVCFGAGRFSAVVQAIKAQALPLVLVPDVGKETQAEAIAREHGCQVVRMPADKPANYDANDYAAEFGADALEVLLSNPSEPERRYKLRTAAELAALPPLAWLVRGVLPAEGLAALFGASGSGKTFLALDAAAAIAEGRRWFTYRVNVAPVVYLGLEGEAGLSQRVQAWDRHHGRQAPEGLRFVVSQPFDLLQSADVAELAEACRGAGLVVVDTLNRAAPGVDENSSQDMGRIIEAAADLQRRIGGLVLLVHHAGKDSTKGMRGHSSLHAALDAAIEVRRDGDAREWRIAKSKDGADAESIPFRLEVVTLGLEPDGTPLTSCAVVADTGAADVRRVKLPQGGNQRIAWDALGDALKAASREGIPACVPAGKDAAPVETVIEAIRGRLTCDESRQKERAQTAITGLHSRGLVTVREGWIWKP</sequence>
<dbReference type="SMART" id="SM00382">
    <property type="entry name" value="AAA"/>
    <property type="match status" value="1"/>
</dbReference>
<dbReference type="GO" id="GO:0016817">
    <property type="term" value="F:hydrolase activity, acting on acid anhydrides"/>
    <property type="evidence" value="ECO:0007669"/>
    <property type="project" value="InterPro"/>
</dbReference>
<feature type="region of interest" description="Disordered" evidence="1">
    <location>
        <begin position="87"/>
        <end position="112"/>
    </location>
</feature>
<dbReference type="InterPro" id="IPR014819">
    <property type="entry name" value="PriCT_2"/>
</dbReference>
<comment type="caution">
    <text evidence="3">The sequence shown here is derived from an EMBL/GenBank/DDBJ whole genome shotgun (WGS) entry which is preliminary data.</text>
</comment>
<keyword evidence="3" id="KW-0067">ATP-binding</keyword>